<feature type="compositionally biased region" description="Basic and acidic residues" evidence="6">
    <location>
        <begin position="15"/>
        <end position="24"/>
    </location>
</feature>
<reference evidence="9" key="1">
    <citation type="journal article" date="2023" name="Mol. Biol. Evol.">
        <title>Third-Generation Sequencing Reveals the Adaptive Role of the Epigenome in Three Deep-Sea Polychaetes.</title>
        <authorList>
            <person name="Perez M."/>
            <person name="Aroh O."/>
            <person name="Sun Y."/>
            <person name="Lan Y."/>
            <person name="Juniper S.K."/>
            <person name="Young C.R."/>
            <person name="Angers B."/>
            <person name="Qian P.Y."/>
        </authorList>
    </citation>
    <scope>NUCLEOTIDE SEQUENCE</scope>
    <source>
        <strain evidence="9">R07B-5</strain>
    </source>
</reference>
<evidence type="ECO:0000256" key="6">
    <source>
        <dbReference type="SAM" id="MobiDB-lite"/>
    </source>
</evidence>
<keyword evidence="7" id="KW-0812">Transmembrane</keyword>
<proteinExistence type="predicted"/>
<dbReference type="Pfam" id="PF00226">
    <property type="entry name" value="DnaJ"/>
    <property type="match status" value="1"/>
</dbReference>
<dbReference type="EMBL" id="JAODUO010000402">
    <property type="protein sequence ID" value="KAK2181355.1"/>
    <property type="molecule type" value="Genomic_DNA"/>
</dbReference>
<dbReference type="PRINTS" id="PR00625">
    <property type="entry name" value="JDOMAIN"/>
</dbReference>
<evidence type="ECO:0000256" key="5">
    <source>
        <dbReference type="ARBA" id="ARBA00035043"/>
    </source>
</evidence>
<keyword evidence="3" id="KW-0072">Autophagy</keyword>
<dbReference type="InterPro" id="IPR036869">
    <property type="entry name" value="J_dom_sf"/>
</dbReference>
<feature type="transmembrane region" description="Helical" evidence="7">
    <location>
        <begin position="494"/>
        <end position="516"/>
    </location>
</feature>
<evidence type="ECO:0000256" key="1">
    <source>
        <dbReference type="ARBA" id="ARBA00004163"/>
    </source>
</evidence>
<dbReference type="PROSITE" id="PS00636">
    <property type="entry name" value="DNAJ_1"/>
    <property type="match status" value="1"/>
</dbReference>
<name>A0AAD9L1P4_RIDPI</name>
<evidence type="ECO:0000313" key="10">
    <source>
        <dbReference type="Proteomes" id="UP001209878"/>
    </source>
</evidence>
<feature type="domain" description="J" evidence="8">
    <location>
        <begin position="1"/>
        <end position="52"/>
    </location>
</feature>
<dbReference type="Gene3D" id="3.40.30.10">
    <property type="entry name" value="Glutaredoxin"/>
    <property type="match status" value="1"/>
</dbReference>
<evidence type="ECO:0000256" key="3">
    <source>
        <dbReference type="ARBA" id="ARBA00023006"/>
    </source>
</evidence>
<dbReference type="InterPro" id="IPR036249">
    <property type="entry name" value="Thioredoxin-like_sf"/>
</dbReference>
<dbReference type="InterPro" id="IPR013766">
    <property type="entry name" value="Thioredoxin_domain"/>
</dbReference>
<gene>
    <name evidence="9" type="ORF">NP493_403g09039</name>
</gene>
<evidence type="ECO:0000256" key="4">
    <source>
        <dbReference type="ARBA" id="ARBA00035002"/>
    </source>
</evidence>
<evidence type="ECO:0000256" key="2">
    <source>
        <dbReference type="ARBA" id="ARBA00020921"/>
    </source>
</evidence>
<dbReference type="Proteomes" id="UP001209878">
    <property type="component" value="Unassembled WGS sequence"/>
</dbReference>
<evidence type="ECO:0000313" key="9">
    <source>
        <dbReference type="EMBL" id="KAK2181355.1"/>
    </source>
</evidence>
<comment type="function">
    <text evidence="4">Plays an important role in regulating the size of autophagosomes during the formation process.</text>
</comment>
<feature type="compositionally biased region" description="Polar residues" evidence="6">
    <location>
        <begin position="1"/>
        <end position="11"/>
    </location>
</feature>
<feature type="region of interest" description="Disordered" evidence="6">
    <location>
        <begin position="1"/>
        <end position="26"/>
    </location>
</feature>
<comment type="caution">
    <text evidence="9">The sequence shown here is derived from an EMBL/GenBank/DDBJ whole genome shotgun (WGS) entry which is preliminary data.</text>
</comment>
<sequence length="698" mass="80803">MRRNVNRNVSNAGKMHPDKNKDPEAGDNFVKINEAYETLGDTEKRAQYDNFGTTSGQAQQQHAQRRDFFGGGFDGFSFHFGGRQTTSSVQKYRMTLGSYENHILPESDRKPYLIYAYADFCFQCMQMEVMWERIVADLQELGLGMGTVHAQLDPGLTRKLKISTVPSILAVVSGRVTWYDEGAVSVQKLRDFVRSVFPSDLVTPITYMESAEAFLSGWRDNHVRMLFFATRERPTQRLLAAAFAHRHRVTAGYVNMQLRESEALRLRYRVPHGKESLLMFNEETKDPVAYVTMYKLSRSALDEVINANQFLILPRLSSQGMFNQLCPYDSMSTHKRLCVVLLTKNTRDHDVHRASFRQFAGRHSNENDRVTYTYIYEEPQKRFVDAITRGKGITNESGNALKVAILWRNDRRRVQYDWLPDGWAGHEQAENGQRLVKKLDLMLRSRNYLPYTAELPNELTDEHMRPLFSRILLRLSDWRTAVWDKITSVDMTTLFTFATTIAFVLLVGYISATSAYNEGDKRRTATNKAPPQQTNQRSKGVRTIMLLVNGASRDVLLQHFARIVHRHSNNDAYIFAFMDVEHHLGWFRDVLRETANFPQNLDKISAQNCAGTVLAINGPRRYYTVYYPRRWRHQHSKRSVMTQMLGFVDTDSSDESEAFDDCCVQPDLVLRHFDAWMDRLYEGSLKRYRVERWPVPTS</sequence>
<dbReference type="CDD" id="cd06257">
    <property type="entry name" value="DnaJ"/>
    <property type="match status" value="1"/>
</dbReference>
<dbReference type="SUPFAM" id="SSF52833">
    <property type="entry name" value="Thioredoxin-like"/>
    <property type="match status" value="1"/>
</dbReference>
<comment type="subcellular location">
    <subcellularLocation>
        <location evidence="1">Endoplasmic reticulum membrane</location>
        <topology evidence="1">Single-pass type IV membrane protein</topology>
    </subcellularLocation>
</comment>
<protein>
    <recommendedName>
        <fullName evidence="2">DnaJ homolog subfamily C member 16</fullName>
    </recommendedName>
    <alternativeName>
        <fullName evidence="5">Endoplasmic reticulum DNA J domain-containing protein 8</fullName>
    </alternativeName>
</protein>
<dbReference type="GO" id="GO:0005789">
    <property type="term" value="C:endoplasmic reticulum membrane"/>
    <property type="evidence" value="ECO:0007669"/>
    <property type="project" value="UniProtKB-SubCell"/>
</dbReference>
<dbReference type="InterPro" id="IPR018253">
    <property type="entry name" value="DnaJ_domain_CS"/>
</dbReference>
<dbReference type="InterPro" id="IPR052448">
    <property type="entry name" value="DnaJ_C16_autophagy_reg"/>
</dbReference>
<dbReference type="GO" id="GO:0006914">
    <property type="term" value="P:autophagy"/>
    <property type="evidence" value="ECO:0007669"/>
    <property type="project" value="UniProtKB-KW"/>
</dbReference>
<dbReference type="InterPro" id="IPR001623">
    <property type="entry name" value="DnaJ_domain"/>
</dbReference>
<dbReference type="Pfam" id="PF00085">
    <property type="entry name" value="Thioredoxin"/>
    <property type="match status" value="1"/>
</dbReference>
<keyword evidence="7" id="KW-1133">Transmembrane helix</keyword>
<dbReference type="PROSITE" id="PS50076">
    <property type="entry name" value="DNAJ_2"/>
    <property type="match status" value="1"/>
</dbReference>
<keyword evidence="10" id="KW-1185">Reference proteome</keyword>
<keyword evidence="7" id="KW-0472">Membrane</keyword>
<accession>A0AAD9L1P4</accession>
<dbReference type="Gene3D" id="1.10.287.110">
    <property type="entry name" value="DnaJ domain"/>
    <property type="match status" value="1"/>
</dbReference>
<organism evidence="9 10">
    <name type="scientific">Ridgeia piscesae</name>
    <name type="common">Tubeworm</name>
    <dbReference type="NCBI Taxonomy" id="27915"/>
    <lineage>
        <taxon>Eukaryota</taxon>
        <taxon>Metazoa</taxon>
        <taxon>Spiralia</taxon>
        <taxon>Lophotrochozoa</taxon>
        <taxon>Annelida</taxon>
        <taxon>Polychaeta</taxon>
        <taxon>Sedentaria</taxon>
        <taxon>Canalipalpata</taxon>
        <taxon>Sabellida</taxon>
        <taxon>Siboglinidae</taxon>
        <taxon>Ridgeia</taxon>
    </lineage>
</organism>
<evidence type="ECO:0000256" key="7">
    <source>
        <dbReference type="SAM" id="Phobius"/>
    </source>
</evidence>
<dbReference type="PANTHER" id="PTHR44303">
    <property type="entry name" value="DNAJ HOMOLOG SUBFAMILY C MEMBER 16"/>
    <property type="match status" value="1"/>
</dbReference>
<evidence type="ECO:0000259" key="8">
    <source>
        <dbReference type="PROSITE" id="PS50076"/>
    </source>
</evidence>
<dbReference type="AlphaFoldDB" id="A0AAD9L1P4"/>
<dbReference type="PANTHER" id="PTHR44303:SF2">
    <property type="entry name" value="DNAJ HOMOLOG SUBFAMILY C MEMBER 16"/>
    <property type="match status" value="1"/>
</dbReference>
<dbReference type="SUPFAM" id="SSF46565">
    <property type="entry name" value="Chaperone J-domain"/>
    <property type="match status" value="1"/>
</dbReference>